<evidence type="ECO:0000256" key="1">
    <source>
        <dbReference type="ARBA" id="ARBA00022737"/>
    </source>
</evidence>
<dbReference type="Proteomes" id="UP000887569">
    <property type="component" value="Unplaced"/>
</dbReference>
<accession>A0A915ANM9</accession>
<evidence type="ECO:0000313" key="5">
    <source>
        <dbReference type="WBParaSite" id="PgR012_g114_t01"/>
    </source>
</evidence>
<keyword evidence="1" id="KW-0677">Repeat</keyword>
<feature type="repeat" description="ANK" evidence="3">
    <location>
        <begin position="64"/>
        <end position="96"/>
    </location>
</feature>
<dbReference type="PANTHER" id="PTHR24198">
    <property type="entry name" value="ANKYRIN REPEAT AND PROTEIN KINASE DOMAIN-CONTAINING PROTEIN"/>
    <property type="match status" value="1"/>
</dbReference>
<feature type="repeat" description="ANK" evidence="3">
    <location>
        <begin position="310"/>
        <end position="342"/>
    </location>
</feature>
<keyword evidence="2 3" id="KW-0040">ANK repeat</keyword>
<proteinExistence type="predicted"/>
<dbReference type="Gene3D" id="1.25.40.20">
    <property type="entry name" value="Ankyrin repeat-containing domain"/>
    <property type="match status" value="2"/>
</dbReference>
<dbReference type="SUPFAM" id="SSF48403">
    <property type="entry name" value="Ankyrin repeat"/>
    <property type="match status" value="1"/>
</dbReference>
<keyword evidence="4" id="KW-1185">Reference proteome</keyword>
<reference evidence="5" key="1">
    <citation type="submission" date="2022-11" db="UniProtKB">
        <authorList>
            <consortium name="WormBaseParasite"/>
        </authorList>
    </citation>
    <scope>IDENTIFICATION</scope>
</reference>
<organism evidence="4 5">
    <name type="scientific">Parascaris univalens</name>
    <name type="common">Nematode worm</name>
    <dbReference type="NCBI Taxonomy" id="6257"/>
    <lineage>
        <taxon>Eukaryota</taxon>
        <taxon>Metazoa</taxon>
        <taxon>Ecdysozoa</taxon>
        <taxon>Nematoda</taxon>
        <taxon>Chromadorea</taxon>
        <taxon>Rhabditida</taxon>
        <taxon>Spirurina</taxon>
        <taxon>Ascaridomorpha</taxon>
        <taxon>Ascaridoidea</taxon>
        <taxon>Ascarididae</taxon>
        <taxon>Parascaris</taxon>
    </lineage>
</organism>
<dbReference type="SMART" id="SM00248">
    <property type="entry name" value="ANK"/>
    <property type="match status" value="6"/>
</dbReference>
<dbReference type="InterPro" id="IPR036770">
    <property type="entry name" value="Ankyrin_rpt-contain_sf"/>
</dbReference>
<evidence type="ECO:0000256" key="2">
    <source>
        <dbReference type="ARBA" id="ARBA00023043"/>
    </source>
</evidence>
<dbReference type="AlphaFoldDB" id="A0A915ANM9"/>
<dbReference type="InterPro" id="IPR002110">
    <property type="entry name" value="Ankyrin_rpt"/>
</dbReference>
<evidence type="ECO:0000313" key="4">
    <source>
        <dbReference type="Proteomes" id="UP000887569"/>
    </source>
</evidence>
<dbReference type="PROSITE" id="PS50088">
    <property type="entry name" value="ANK_REPEAT"/>
    <property type="match status" value="3"/>
</dbReference>
<evidence type="ECO:0000256" key="3">
    <source>
        <dbReference type="PROSITE-ProRule" id="PRU00023"/>
    </source>
</evidence>
<name>A0A915ANM9_PARUN</name>
<sequence length="647" mass="72736">MHKVRSLSLGKELIGFCIHRFLGDVCGDMNLWHEAFLEAAMTADEETLVMLLDAGIHPDIFDDEHVTALQIAAAQGNITMMQLLLSRGADVERCNEVGMTAFMHACRNGHIEAVEFLLLHSADRFRTTFYGVTALTLAIAGGYLDVVALLQNERCPTQDDAPTPLCAAVAKRHHHIIIFLELLSDEVPFIDDPCLYGLDAVRVAQILDDKQISELLSDLGVSSKVQTPNNRFIAAKAFEPCLSNSVLLPDIRFLIRDEKVHQLDRMLRRKRTFAPLPDGTTALMFAAVVGNVDVARVLLKNGVDINASLENFTALMIAVVCGNDAMVNYLLDMGANDSTNQPLSLAELAAHSEGIRDTTIEKIEKHDVILRPKGKSFFSKLRKALNFRRKKIQAVQHCPNEISFYGQLAFRERVNSSMGKSTCLVPSRVFEALVCPDSTEYSEGYETNVPHEQNPQTKHERILDSYSDEDIDRLFRRRNCGFPIPHRTLHRLVPNTGESCTSVIDSDLPARSGCSYSQESSSSNEKFELTRLHMDGSRLSRNISELRANFFSFDAYGKNTIHRRHVSLEPSKRQKRGSPRKCDGEYWRNIRLRCSAETFEILKREEIDESSFALMRSDDFVGIGVPTCDVVQLLQLRREICIELTDC</sequence>
<dbReference type="WBParaSite" id="PgR012_g114_t01">
    <property type="protein sequence ID" value="PgR012_g114_t01"/>
    <property type="gene ID" value="PgR012_g114"/>
</dbReference>
<dbReference type="PANTHER" id="PTHR24198:SF165">
    <property type="entry name" value="ANKYRIN REPEAT-CONTAINING PROTEIN-RELATED"/>
    <property type="match status" value="1"/>
</dbReference>
<feature type="repeat" description="ANK" evidence="3">
    <location>
        <begin position="278"/>
        <end position="310"/>
    </location>
</feature>
<protein>
    <submittedName>
        <fullName evidence="5">ANK_REP_REGION domain-containing protein</fullName>
    </submittedName>
</protein>
<dbReference type="Pfam" id="PF12796">
    <property type="entry name" value="Ank_2"/>
    <property type="match status" value="2"/>
</dbReference>
<dbReference type="PROSITE" id="PS50297">
    <property type="entry name" value="ANK_REP_REGION"/>
    <property type="match status" value="3"/>
</dbReference>